<evidence type="ECO:0000256" key="1">
    <source>
        <dbReference type="ARBA" id="ARBA00004123"/>
    </source>
</evidence>
<dbReference type="PANTHER" id="PTHR33469:SF5">
    <property type="entry name" value="PROTEIN EARLY FLOWERING 4"/>
    <property type="match status" value="1"/>
</dbReference>
<evidence type="ECO:0000313" key="7">
    <source>
        <dbReference type="EMBL" id="CAH9057664.1"/>
    </source>
</evidence>
<accession>A0AAV0BYW9</accession>
<gene>
    <name evidence="7" type="ORF">CEPIT_LOCUS1139</name>
</gene>
<dbReference type="PANTHER" id="PTHR33469">
    <property type="entry name" value="PROTEIN ELF4-LIKE 4"/>
    <property type="match status" value="1"/>
</dbReference>
<dbReference type="AlphaFoldDB" id="A0AAV0BYW9"/>
<dbReference type="GO" id="GO:0005634">
    <property type="term" value="C:nucleus"/>
    <property type="evidence" value="ECO:0007669"/>
    <property type="project" value="UniProtKB-SubCell"/>
</dbReference>
<organism evidence="7 8">
    <name type="scientific">Cuscuta epithymum</name>
    <dbReference type="NCBI Taxonomy" id="186058"/>
    <lineage>
        <taxon>Eukaryota</taxon>
        <taxon>Viridiplantae</taxon>
        <taxon>Streptophyta</taxon>
        <taxon>Embryophyta</taxon>
        <taxon>Tracheophyta</taxon>
        <taxon>Spermatophyta</taxon>
        <taxon>Magnoliopsida</taxon>
        <taxon>eudicotyledons</taxon>
        <taxon>Gunneridae</taxon>
        <taxon>Pentapetalae</taxon>
        <taxon>asterids</taxon>
        <taxon>lamiids</taxon>
        <taxon>Solanales</taxon>
        <taxon>Convolvulaceae</taxon>
        <taxon>Cuscuteae</taxon>
        <taxon>Cuscuta</taxon>
        <taxon>Cuscuta subgen. Cuscuta</taxon>
    </lineage>
</organism>
<keyword evidence="3" id="KW-0090">Biological rhythms</keyword>
<comment type="caution">
    <text evidence="7">The sequence shown here is derived from an EMBL/GenBank/DDBJ whole genome shotgun (WGS) entry which is preliminary data.</text>
</comment>
<sequence length="138" mass="15248">MEEHMSNHHRRQSLTTNTQFPTTAATGGTSTNKRRLGGDGEDQGESAVWKAFERNFEEVQSALDRNRVLIQQVNENQWSRIHENLVENVSLIQEINANICKVVSLYSGFSGNFAGAFSQQNGAAADGQNGAYKSFPSI</sequence>
<keyword evidence="8" id="KW-1185">Reference proteome</keyword>
<comment type="similarity">
    <text evidence="2">Belongs to the EARLY FLOWERING 4 family.</text>
</comment>
<evidence type="ECO:0000259" key="6">
    <source>
        <dbReference type="Pfam" id="PF07011"/>
    </source>
</evidence>
<dbReference type="GO" id="GO:0048511">
    <property type="term" value="P:rhythmic process"/>
    <property type="evidence" value="ECO:0007669"/>
    <property type="project" value="UniProtKB-KW"/>
</dbReference>
<feature type="domain" description="Protein EARLY FLOWERING 4" evidence="6">
    <location>
        <begin position="44"/>
        <end position="121"/>
    </location>
</feature>
<reference evidence="7" key="1">
    <citation type="submission" date="2022-07" db="EMBL/GenBank/DDBJ databases">
        <authorList>
            <person name="Macas J."/>
            <person name="Novak P."/>
            <person name="Neumann P."/>
        </authorList>
    </citation>
    <scope>NUCLEOTIDE SEQUENCE</scope>
</reference>
<feature type="compositionally biased region" description="Low complexity" evidence="5">
    <location>
        <begin position="15"/>
        <end position="26"/>
    </location>
</feature>
<evidence type="ECO:0000256" key="5">
    <source>
        <dbReference type="SAM" id="MobiDB-lite"/>
    </source>
</evidence>
<dbReference type="InterPro" id="IPR040462">
    <property type="entry name" value="EARLY_FLOWERING_4"/>
</dbReference>
<evidence type="ECO:0000256" key="3">
    <source>
        <dbReference type="ARBA" id="ARBA00023108"/>
    </source>
</evidence>
<evidence type="ECO:0000256" key="2">
    <source>
        <dbReference type="ARBA" id="ARBA00009514"/>
    </source>
</evidence>
<evidence type="ECO:0000313" key="8">
    <source>
        <dbReference type="Proteomes" id="UP001152523"/>
    </source>
</evidence>
<comment type="subcellular location">
    <subcellularLocation>
        <location evidence="1">Nucleus</location>
    </subcellularLocation>
</comment>
<dbReference type="InterPro" id="IPR009741">
    <property type="entry name" value="EARLY_FLOWERING_4_dom"/>
</dbReference>
<keyword evidence="4" id="KW-0539">Nucleus</keyword>
<dbReference type="Pfam" id="PF07011">
    <property type="entry name" value="Elf4"/>
    <property type="match status" value="1"/>
</dbReference>
<dbReference type="GO" id="GO:0009649">
    <property type="term" value="P:entrainment of circadian clock"/>
    <property type="evidence" value="ECO:0007669"/>
    <property type="project" value="TreeGrafter"/>
</dbReference>
<proteinExistence type="inferred from homology"/>
<name>A0AAV0BYW9_9ASTE</name>
<dbReference type="EMBL" id="CAMAPF010000007">
    <property type="protein sequence ID" value="CAH9057664.1"/>
    <property type="molecule type" value="Genomic_DNA"/>
</dbReference>
<dbReference type="GO" id="GO:0042753">
    <property type="term" value="P:positive regulation of circadian rhythm"/>
    <property type="evidence" value="ECO:0007669"/>
    <property type="project" value="InterPro"/>
</dbReference>
<dbReference type="Proteomes" id="UP001152523">
    <property type="component" value="Unassembled WGS sequence"/>
</dbReference>
<evidence type="ECO:0000256" key="4">
    <source>
        <dbReference type="ARBA" id="ARBA00023242"/>
    </source>
</evidence>
<protein>
    <recommendedName>
        <fullName evidence="6">Protein EARLY FLOWERING 4 domain-containing protein</fullName>
    </recommendedName>
</protein>
<feature type="region of interest" description="Disordered" evidence="5">
    <location>
        <begin position="1"/>
        <end position="45"/>
    </location>
</feature>